<dbReference type="InterPro" id="IPR011109">
    <property type="entry name" value="DNA_bind_recombinase_dom"/>
</dbReference>
<dbReference type="AlphaFoldDB" id="A0AAU7DP26"/>
<dbReference type="PROSITE" id="PS51737">
    <property type="entry name" value="RECOMBINASE_DNA_BIND"/>
    <property type="match status" value="1"/>
</dbReference>
<organism evidence="2">
    <name type="scientific">Telmatobacter sp. DSM 110680</name>
    <dbReference type="NCBI Taxonomy" id="3036704"/>
    <lineage>
        <taxon>Bacteria</taxon>
        <taxon>Pseudomonadati</taxon>
        <taxon>Acidobacteriota</taxon>
        <taxon>Terriglobia</taxon>
        <taxon>Terriglobales</taxon>
        <taxon>Acidobacteriaceae</taxon>
        <taxon>Telmatobacter</taxon>
    </lineage>
</organism>
<dbReference type="GO" id="GO:0000150">
    <property type="term" value="F:DNA strand exchange activity"/>
    <property type="evidence" value="ECO:0007669"/>
    <property type="project" value="InterPro"/>
</dbReference>
<dbReference type="Pfam" id="PF07508">
    <property type="entry name" value="Recombinase"/>
    <property type="match status" value="1"/>
</dbReference>
<dbReference type="InterPro" id="IPR038109">
    <property type="entry name" value="DNA_bind_recomb_sf"/>
</dbReference>
<feature type="domain" description="Recombinase" evidence="1">
    <location>
        <begin position="55"/>
        <end position="148"/>
    </location>
</feature>
<dbReference type="Gene3D" id="3.90.1750.20">
    <property type="entry name" value="Putative Large Serine Recombinase, Chain B, Domain 2"/>
    <property type="match status" value="1"/>
</dbReference>
<evidence type="ECO:0000259" key="1">
    <source>
        <dbReference type="PROSITE" id="PS51737"/>
    </source>
</evidence>
<dbReference type="RefSeq" id="WP_348264239.1">
    <property type="nucleotide sequence ID" value="NZ_CP121196.1"/>
</dbReference>
<sequence>MAYFERIRDVVSEPFSSDVIRQRTSAGWQMVSIEWRRELPDSETPSDGAFSEAIPFGLRISEDCKRLEVDPHENQVLLLMMDLLAQDFSYSAIVSDLNEKGFRTREGRPWSRVAVFNMMPRLIEVGPRIFSSEEWEQRRIKLARREAP</sequence>
<evidence type="ECO:0000313" key="2">
    <source>
        <dbReference type="EMBL" id="XBH19023.1"/>
    </source>
</evidence>
<gene>
    <name evidence="2" type="ORF">P8935_06825</name>
</gene>
<reference evidence="2" key="1">
    <citation type="submission" date="2023-03" db="EMBL/GenBank/DDBJ databases">
        <title>Edaphobacter sp.</title>
        <authorList>
            <person name="Huber K.J."/>
            <person name="Papendorf J."/>
            <person name="Pilke C."/>
            <person name="Bunk B."/>
            <person name="Sproeer C."/>
            <person name="Pester M."/>
        </authorList>
    </citation>
    <scope>NUCLEOTIDE SEQUENCE</scope>
    <source>
        <strain evidence="2">DSM 110680</strain>
    </source>
</reference>
<dbReference type="EMBL" id="CP121196">
    <property type="protein sequence ID" value="XBH19023.1"/>
    <property type="molecule type" value="Genomic_DNA"/>
</dbReference>
<dbReference type="GO" id="GO:0003677">
    <property type="term" value="F:DNA binding"/>
    <property type="evidence" value="ECO:0007669"/>
    <property type="project" value="InterPro"/>
</dbReference>
<accession>A0AAU7DP26</accession>
<protein>
    <submittedName>
        <fullName evidence="2">Recombinase family protein</fullName>
    </submittedName>
</protein>
<proteinExistence type="predicted"/>
<name>A0AAU7DP26_9BACT</name>